<feature type="region of interest" description="Disordered" evidence="1">
    <location>
        <begin position="134"/>
        <end position="165"/>
    </location>
</feature>
<comment type="caution">
    <text evidence="2">The sequence shown here is derived from an EMBL/GenBank/DDBJ whole genome shotgun (WGS) entry which is preliminary data.</text>
</comment>
<name>J9H3U9_9ZZZZ</name>
<feature type="compositionally biased region" description="Basic and acidic residues" evidence="1">
    <location>
        <begin position="134"/>
        <end position="143"/>
    </location>
</feature>
<feature type="compositionally biased region" description="Basic and acidic residues" evidence="1">
    <location>
        <begin position="154"/>
        <end position="165"/>
    </location>
</feature>
<gene>
    <name evidence="2" type="ORF">EVA_03519</name>
</gene>
<reference evidence="2" key="1">
    <citation type="journal article" date="2012" name="PLoS ONE">
        <title>Gene sets for utilization of primary and secondary nutrition supplies in the distal gut of endangered iberian lynx.</title>
        <authorList>
            <person name="Alcaide M."/>
            <person name="Messina E."/>
            <person name="Richter M."/>
            <person name="Bargiela R."/>
            <person name="Peplies J."/>
            <person name="Huws S.A."/>
            <person name="Newbold C.J."/>
            <person name="Golyshin P.N."/>
            <person name="Simon M.A."/>
            <person name="Lopez G."/>
            <person name="Yakimov M.M."/>
            <person name="Ferrer M."/>
        </authorList>
    </citation>
    <scope>NUCLEOTIDE SEQUENCE</scope>
</reference>
<organism evidence="2">
    <name type="scientific">gut metagenome</name>
    <dbReference type="NCBI Taxonomy" id="749906"/>
    <lineage>
        <taxon>unclassified sequences</taxon>
        <taxon>metagenomes</taxon>
        <taxon>organismal metagenomes</taxon>
    </lineage>
</organism>
<evidence type="ECO:0000256" key="1">
    <source>
        <dbReference type="SAM" id="MobiDB-lite"/>
    </source>
</evidence>
<evidence type="ECO:0000313" key="2">
    <source>
        <dbReference type="EMBL" id="EJX08380.1"/>
    </source>
</evidence>
<sequence>MEVCLRHSLSTIDAGGHLDAVEINLHNALLRPTMLNENGKIHLKALAQPGRRRPKKNVFRRLLTDGTCPSPTTAGTCLIDSFADGFKIEPLVLKKTLVLGCHHGKGKVGRHGLQIHPLMAPLPTQAVISLHRPNDHERGDAHRKPTIPQYRTNARHEKSKDEKQRDFKYTLHLMIPKQKRMKPSQG</sequence>
<dbReference type="EMBL" id="AMCI01000640">
    <property type="protein sequence ID" value="EJX08380.1"/>
    <property type="molecule type" value="Genomic_DNA"/>
</dbReference>
<protein>
    <submittedName>
        <fullName evidence="2">Uncharacterized protein</fullName>
    </submittedName>
</protein>
<dbReference type="AlphaFoldDB" id="J9H3U9"/>
<proteinExistence type="predicted"/>
<accession>J9H3U9</accession>